<gene>
    <name evidence="11" type="primary">nhaC</name>
    <name evidence="11" type="ORF">H9X83_04420</name>
</gene>
<dbReference type="Proteomes" id="UP000729290">
    <property type="component" value="Unassembled WGS sequence"/>
</dbReference>
<organism evidence="11 12">
    <name type="scientific">Anaerotignum lactatifermentans</name>
    <dbReference type="NCBI Taxonomy" id="160404"/>
    <lineage>
        <taxon>Bacteria</taxon>
        <taxon>Bacillati</taxon>
        <taxon>Bacillota</taxon>
        <taxon>Clostridia</taxon>
        <taxon>Lachnospirales</taxon>
        <taxon>Anaerotignaceae</taxon>
        <taxon>Anaerotignum</taxon>
    </lineage>
</organism>
<keyword evidence="6 9" id="KW-1133">Transmembrane helix</keyword>
<dbReference type="InterPro" id="IPR004770">
    <property type="entry name" value="Na/H_antiport_NhaC"/>
</dbReference>
<feature type="transmembrane region" description="Helical" evidence="9">
    <location>
        <begin position="37"/>
        <end position="55"/>
    </location>
</feature>
<evidence type="ECO:0000256" key="4">
    <source>
        <dbReference type="ARBA" id="ARBA00022475"/>
    </source>
</evidence>
<feature type="transmembrane region" description="Helical" evidence="9">
    <location>
        <begin position="99"/>
        <end position="126"/>
    </location>
</feature>
<dbReference type="NCBIfam" id="TIGR00931">
    <property type="entry name" value="antiport_nhaC"/>
    <property type="match status" value="1"/>
</dbReference>
<evidence type="ECO:0000256" key="3">
    <source>
        <dbReference type="ARBA" id="ARBA00022449"/>
    </source>
</evidence>
<dbReference type="PANTHER" id="PTHR33451:SF3">
    <property type="entry name" value="MALATE-2H(+)_NA(+)-LACTATE ANTIPORTER"/>
    <property type="match status" value="1"/>
</dbReference>
<name>A0ABS2G9E6_9FIRM</name>
<keyword evidence="5 9" id="KW-0812">Transmembrane</keyword>
<evidence type="ECO:0000256" key="7">
    <source>
        <dbReference type="ARBA" id="ARBA00023136"/>
    </source>
</evidence>
<dbReference type="InterPro" id="IPR052180">
    <property type="entry name" value="NhaC_Na-H+_Antiporter"/>
</dbReference>
<proteinExistence type="inferred from homology"/>
<keyword evidence="4" id="KW-1003">Cell membrane</keyword>
<comment type="caution">
    <text evidence="11">The sequence shown here is derived from an EMBL/GenBank/DDBJ whole genome shotgun (WGS) entry which is preliminary data.</text>
</comment>
<sequence>MNKEKKQARAPKPLEAVLILIVLIAVIVVCIKMQVGAQMALMVGTLIAALAALAFHNPWSEIQKAMLKTIDDSMMAVLILVLVGIMIGAWMIGGTVPSIMYYGLMFCTPSLILPLSFVLCALMSVFTGTSFGSIATMGLALTGVAAGMGMPLPIVVGAVISGCYFGDKLSPMSDNTNMASAMTGVGLYDHIGGMMPTAIPATVVSLILYTVIGFKYGSGVMDDTNIILMMDTLNAQFHISPIAVIPAILMLVVSAKKVPSLLGLGGCATFSIVFAAMIQNVSVIEVMQVAFNGYVSEKGVALVDTILSRGGMASMSGTIFLILAASLMGGALKASRILEVLVNMLMKVVKKVFSLVFVTMLYSYFILLLSGNQVLPLVMAGLVFKPAYEDMGISLKVLSRSMSDSATVAAPLVPWGTSCSYAMGVLGIGIEYIPFAFFCYIVPIFSLVFAALGIFVWKTGGTPQTETESISPAEKS</sequence>
<dbReference type="EMBL" id="JACSNV010000005">
    <property type="protein sequence ID" value="MBM6877398.1"/>
    <property type="molecule type" value="Genomic_DNA"/>
</dbReference>
<feature type="transmembrane region" description="Helical" evidence="9">
    <location>
        <begin position="435"/>
        <end position="457"/>
    </location>
</feature>
<dbReference type="RefSeq" id="WP_205133566.1">
    <property type="nucleotide sequence ID" value="NZ_JACSNT010000006.1"/>
</dbReference>
<keyword evidence="7 9" id="KW-0472">Membrane</keyword>
<dbReference type="Pfam" id="PF03553">
    <property type="entry name" value="Na_H_antiporter"/>
    <property type="match status" value="1"/>
</dbReference>
<evidence type="ECO:0000256" key="1">
    <source>
        <dbReference type="ARBA" id="ARBA00004651"/>
    </source>
</evidence>
<evidence type="ECO:0000256" key="8">
    <source>
        <dbReference type="ARBA" id="ARBA00038435"/>
    </source>
</evidence>
<comment type="subcellular location">
    <subcellularLocation>
        <location evidence="1">Cell membrane</location>
        <topology evidence="1">Multi-pass membrane protein</topology>
    </subcellularLocation>
</comment>
<accession>A0ABS2G9E6</accession>
<feature type="transmembrane region" description="Helical" evidence="9">
    <location>
        <begin position="352"/>
        <end position="384"/>
    </location>
</feature>
<feature type="domain" description="Na+/H+ antiporter NhaC-like C-terminal" evidence="10">
    <location>
        <begin position="162"/>
        <end position="454"/>
    </location>
</feature>
<feature type="transmembrane region" description="Helical" evidence="9">
    <location>
        <begin position="197"/>
        <end position="216"/>
    </location>
</feature>
<comment type="similarity">
    <text evidence="8">Belongs to the NhaC Na(+)/H(+) (TC 2.A.35) antiporter family.</text>
</comment>
<feature type="transmembrane region" description="Helical" evidence="9">
    <location>
        <begin position="405"/>
        <end position="429"/>
    </location>
</feature>
<evidence type="ECO:0000313" key="12">
    <source>
        <dbReference type="Proteomes" id="UP000729290"/>
    </source>
</evidence>
<evidence type="ECO:0000256" key="6">
    <source>
        <dbReference type="ARBA" id="ARBA00022989"/>
    </source>
</evidence>
<feature type="transmembrane region" description="Helical" evidence="9">
    <location>
        <begin position="75"/>
        <end position="93"/>
    </location>
</feature>
<feature type="transmembrane region" description="Helical" evidence="9">
    <location>
        <begin position="138"/>
        <end position="160"/>
    </location>
</feature>
<evidence type="ECO:0000256" key="2">
    <source>
        <dbReference type="ARBA" id="ARBA00022448"/>
    </source>
</evidence>
<keyword evidence="3" id="KW-0050">Antiport</keyword>
<evidence type="ECO:0000313" key="11">
    <source>
        <dbReference type="EMBL" id="MBM6877398.1"/>
    </source>
</evidence>
<feature type="transmembrane region" description="Helical" evidence="9">
    <location>
        <begin position="237"/>
        <end position="255"/>
    </location>
</feature>
<evidence type="ECO:0000256" key="9">
    <source>
        <dbReference type="SAM" id="Phobius"/>
    </source>
</evidence>
<keyword evidence="12" id="KW-1185">Reference proteome</keyword>
<feature type="transmembrane region" description="Helical" evidence="9">
    <location>
        <begin position="312"/>
        <end position="332"/>
    </location>
</feature>
<reference evidence="11 12" key="1">
    <citation type="journal article" date="2021" name="Sci. Rep.">
        <title>The distribution of antibiotic resistance genes in chicken gut microbiota commensals.</title>
        <authorList>
            <person name="Juricova H."/>
            <person name="Matiasovicova J."/>
            <person name="Kubasova T."/>
            <person name="Cejkova D."/>
            <person name="Rychlik I."/>
        </authorList>
    </citation>
    <scope>NUCLEOTIDE SEQUENCE [LARGE SCALE GENOMIC DNA]</scope>
    <source>
        <strain evidence="11 12">An431b</strain>
    </source>
</reference>
<evidence type="ECO:0000256" key="5">
    <source>
        <dbReference type="ARBA" id="ARBA00022692"/>
    </source>
</evidence>
<dbReference type="PANTHER" id="PTHR33451">
    <property type="entry name" value="MALATE-2H(+)/NA(+)-LACTATE ANTIPORTER"/>
    <property type="match status" value="1"/>
</dbReference>
<protein>
    <submittedName>
        <fullName evidence="11">Na+/H+ antiporter NhaC</fullName>
    </submittedName>
</protein>
<evidence type="ECO:0000259" key="10">
    <source>
        <dbReference type="Pfam" id="PF03553"/>
    </source>
</evidence>
<feature type="transmembrane region" description="Helical" evidence="9">
    <location>
        <begin position="12"/>
        <end position="31"/>
    </location>
</feature>
<dbReference type="InterPro" id="IPR018461">
    <property type="entry name" value="Na/H_Antiport_NhaC-like_C"/>
</dbReference>
<keyword evidence="2" id="KW-0813">Transport</keyword>